<name>A0A183A8F6_9TREM</name>
<evidence type="ECO:0000259" key="12">
    <source>
        <dbReference type="PROSITE" id="PS51635"/>
    </source>
</evidence>
<feature type="compositionally biased region" description="Basic and acidic residues" evidence="10">
    <location>
        <begin position="1237"/>
        <end position="1253"/>
    </location>
</feature>
<evidence type="ECO:0000313" key="13">
    <source>
        <dbReference type="EMBL" id="VDP68865.1"/>
    </source>
</evidence>
<dbReference type="PROSITE" id="PS50042">
    <property type="entry name" value="CNMP_BINDING_3"/>
    <property type="match status" value="3"/>
</dbReference>
<feature type="region of interest" description="Disordered" evidence="10">
    <location>
        <begin position="1378"/>
        <end position="1397"/>
    </location>
</feature>
<evidence type="ECO:0000256" key="1">
    <source>
        <dbReference type="ARBA" id="ARBA00004370"/>
    </source>
</evidence>
<evidence type="ECO:0000313" key="15">
    <source>
        <dbReference type="WBParaSite" id="ECPE_0000324401-mRNA-1"/>
    </source>
</evidence>
<dbReference type="InterPro" id="IPR018490">
    <property type="entry name" value="cNMP-bd_dom_sf"/>
</dbReference>
<feature type="compositionally biased region" description="Basic residues" evidence="10">
    <location>
        <begin position="1416"/>
        <end position="1435"/>
    </location>
</feature>
<dbReference type="Pfam" id="PF00027">
    <property type="entry name" value="cNMP_binding"/>
    <property type="match status" value="2"/>
</dbReference>
<dbReference type="SUPFAM" id="SSF52151">
    <property type="entry name" value="FabD/lysophospholipase-like"/>
    <property type="match status" value="1"/>
</dbReference>
<dbReference type="Gene3D" id="2.60.120.10">
    <property type="entry name" value="Jelly Rolls"/>
    <property type="match status" value="3"/>
</dbReference>
<accession>A0A183A8F6</accession>
<feature type="domain" description="Cyclic nucleotide-binding" evidence="11">
    <location>
        <begin position="39"/>
        <end position="108"/>
    </location>
</feature>
<dbReference type="InterPro" id="IPR050301">
    <property type="entry name" value="NTE"/>
</dbReference>
<gene>
    <name evidence="13" type="ORF">ECPE_LOCUS3241</name>
</gene>
<dbReference type="PANTHER" id="PTHR14226:SF29">
    <property type="entry name" value="NEUROPATHY TARGET ESTERASE SWS"/>
    <property type="match status" value="1"/>
</dbReference>
<reference evidence="13 14" key="2">
    <citation type="submission" date="2018-11" db="EMBL/GenBank/DDBJ databases">
        <authorList>
            <consortium name="Pathogen Informatics"/>
        </authorList>
    </citation>
    <scope>NUCLEOTIDE SEQUENCE [LARGE SCALE GENOMIC DNA]</scope>
    <source>
        <strain evidence="13 14">Egypt</strain>
    </source>
</reference>
<evidence type="ECO:0000256" key="8">
    <source>
        <dbReference type="ARBA" id="ARBA00023136"/>
    </source>
</evidence>
<dbReference type="GO" id="GO:0016020">
    <property type="term" value="C:membrane"/>
    <property type="evidence" value="ECO:0007669"/>
    <property type="project" value="UniProtKB-SubCell"/>
</dbReference>
<feature type="active site" description="Proton acceptor" evidence="9">
    <location>
        <position position="943"/>
    </location>
</feature>
<feature type="short sequence motif" description="GXSXG" evidence="9">
    <location>
        <begin position="821"/>
        <end position="825"/>
    </location>
</feature>
<dbReference type="PROSITE" id="PS01237">
    <property type="entry name" value="UPF0028"/>
    <property type="match status" value="1"/>
</dbReference>
<keyword evidence="8" id="KW-0472">Membrane</keyword>
<dbReference type="InterPro" id="IPR014710">
    <property type="entry name" value="RmlC-like_jellyroll"/>
</dbReference>
<feature type="domain" description="Cyclic nucleotide-binding" evidence="11">
    <location>
        <begin position="303"/>
        <end position="397"/>
    </location>
</feature>
<dbReference type="PANTHER" id="PTHR14226">
    <property type="entry name" value="NEUROPATHY TARGET ESTERASE/SWISS CHEESE D.MELANOGASTER"/>
    <property type="match status" value="1"/>
</dbReference>
<feature type="short sequence motif" description="GXGXXG" evidence="9">
    <location>
        <begin position="794"/>
        <end position="799"/>
    </location>
</feature>
<dbReference type="InterPro" id="IPR000595">
    <property type="entry name" value="cNMP-bd_dom"/>
</dbReference>
<feature type="domain" description="Cyclic nucleotide-binding" evidence="11">
    <location>
        <begin position="410"/>
        <end position="504"/>
    </location>
</feature>
<dbReference type="GO" id="GO:0046470">
    <property type="term" value="P:phosphatidylcholine metabolic process"/>
    <property type="evidence" value="ECO:0007669"/>
    <property type="project" value="InterPro"/>
</dbReference>
<evidence type="ECO:0000256" key="6">
    <source>
        <dbReference type="ARBA" id="ARBA00022989"/>
    </source>
</evidence>
<dbReference type="InterPro" id="IPR056556">
    <property type="entry name" value="NTE1_P-loop_dom"/>
</dbReference>
<keyword evidence="14" id="KW-1185">Reference proteome</keyword>
<evidence type="ECO:0000256" key="3">
    <source>
        <dbReference type="ARBA" id="ARBA00022692"/>
    </source>
</evidence>
<dbReference type="GO" id="GO:0016042">
    <property type="term" value="P:lipid catabolic process"/>
    <property type="evidence" value="ECO:0007669"/>
    <property type="project" value="UniProtKB-UniRule"/>
</dbReference>
<dbReference type="InterPro" id="IPR001423">
    <property type="entry name" value="LysoPLipase_patatin_CS"/>
</dbReference>
<dbReference type="EMBL" id="UZAN01040215">
    <property type="protein sequence ID" value="VDP68865.1"/>
    <property type="molecule type" value="Genomic_DNA"/>
</dbReference>
<keyword evidence="6" id="KW-1133">Transmembrane helix</keyword>
<evidence type="ECO:0000256" key="10">
    <source>
        <dbReference type="SAM" id="MobiDB-lite"/>
    </source>
</evidence>
<dbReference type="InterPro" id="IPR016035">
    <property type="entry name" value="Acyl_Trfase/lysoPLipase"/>
</dbReference>
<organism evidence="15">
    <name type="scientific">Echinostoma caproni</name>
    <dbReference type="NCBI Taxonomy" id="27848"/>
    <lineage>
        <taxon>Eukaryota</taxon>
        <taxon>Metazoa</taxon>
        <taxon>Spiralia</taxon>
        <taxon>Lophotrochozoa</taxon>
        <taxon>Platyhelminthes</taxon>
        <taxon>Trematoda</taxon>
        <taxon>Digenea</taxon>
        <taxon>Plagiorchiida</taxon>
        <taxon>Echinostomata</taxon>
        <taxon>Echinostomatoidea</taxon>
        <taxon>Echinostomatidae</taxon>
        <taxon>Echinostoma</taxon>
    </lineage>
</organism>
<dbReference type="InterPro" id="IPR002641">
    <property type="entry name" value="PNPLA_dom"/>
</dbReference>
<evidence type="ECO:0000259" key="11">
    <source>
        <dbReference type="PROSITE" id="PS50042"/>
    </source>
</evidence>
<evidence type="ECO:0000256" key="2">
    <source>
        <dbReference type="ARBA" id="ARBA00006636"/>
    </source>
</evidence>
<reference evidence="15" key="1">
    <citation type="submission" date="2016-06" db="UniProtKB">
        <authorList>
            <consortium name="WormBaseParasite"/>
        </authorList>
    </citation>
    <scope>IDENTIFICATION</scope>
</reference>
<dbReference type="Gene3D" id="3.40.1090.10">
    <property type="entry name" value="Cytosolic phospholipase A2 catalytic domain"/>
    <property type="match status" value="2"/>
</dbReference>
<dbReference type="GO" id="GO:0004622">
    <property type="term" value="F:phosphatidylcholine lysophospholipase activity"/>
    <property type="evidence" value="ECO:0007669"/>
    <property type="project" value="InterPro"/>
</dbReference>
<dbReference type="SMART" id="SM00100">
    <property type="entry name" value="cNMP"/>
    <property type="match status" value="3"/>
</dbReference>
<comment type="similarity">
    <text evidence="2">Belongs to the NTE family.</text>
</comment>
<feature type="region of interest" description="Disordered" evidence="10">
    <location>
        <begin position="1231"/>
        <end position="1253"/>
    </location>
</feature>
<dbReference type="Pfam" id="PF24179">
    <property type="entry name" value="NTE_Ploop"/>
    <property type="match status" value="1"/>
</dbReference>
<dbReference type="GO" id="GO:0005783">
    <property type="term" value="C:endoplasmic reticulum"/>
    <property type="evidence" value="ECO:0007669"/>
    <property type="project" value="TreeGrafter"/>
</dbReference>
<dbReference type="WBParaSite" id="ECPE_0000324401-mRNA-1">
    <property type="protein sequence ID" value="ECPE_0000324401-mRNA-1"/>
    <property type="gene ID" value="ECPE_0000324401"/>
</dbReference>
<keyword evidence="7 9" id="KW-0443">Lipid metabolism</keyword>
<evidence type="ECO:0000256" key="9">
    <source>
        <dbReference type="PROSITE-ProRule" id="PRU01161"/>
    </source>
</evidence>
<dbReference type="Pfam" id="PF01734">
    <property type="entry name" value="Patatin"/>
    <property type="match status" value="1"/>
</dbReference>
<feature type="domain" description="PNPLA" evidence="12">
    <location>
        <begin position="790"/>
        <end position="956"/>
    </location>
</feature>
<evidence type="ECO:0000256" key="7">
    <source>
        <dbReference type="ARBA" id="ARBA00023098"/>
    </source>
</evidence>
<keyword evidence="5 9" id="KW-0442">Lipid degradation</keyword>
<feature type="compositionally biased region" description="Polar residues" evidence="10">
    <location>
        <begin position="1272"/>
        <end position="1287"/>
    </location>
</feature>
<evidence type="ECO:0000256" key="4">
    <source>
        <dbReference type="ARBA" id="ARBA00022801"/>
    </source>
</evidence>
<keyword evidence="4 9" id="KW-0378">Hydrolase</keyword>
<dbReference type="CDD" id="cd00038">
    <property type="entry name" value="CAP_ED"/>
    <property type="match status" value="3"/>
</dbReference>
<protein>
    <submittedName>
        <fullName evidence="15">Swiss cheese</fullName>
    </submittedName>
</protein>
<feature type="short sequence motif" description="DGA/G" evidence="9">
    <location>
        <begin position="943"/>
        <end position="945"/>
    </location>
</feature>
<evidence type="ECO:0000313" key="14">
    <source>
        <dbReference type="Proteomes" id="UP000272942"/>
    </source>
</evidence>
<feature type="region of interest" description="Disordered" evidence="10">
    <location>
        <begin position="1410"/>
        <end position="1445"/>
    </location>
</feature>
<dbReference type="OrthoDB" id="421051at2759"/>
<keyword evidence="3" id="KW-0812">Transmembrane</keyword>
<proteinExistence type="inferred from homology"/>
<evidence type="ECO:0000256" key="5">
    <source>
        <dbReference type="ARBA" id="ARBA00022963"/>
    </source>
</evidence>
<dbReference type="SUPFAM" id="SSF51206">
    <property type="entry name" value="cAMP-binding domain-like"/>
    <property type="match status" value="3"/>
</dbReference>
<sequence length="1445" mass="161093">MNATTLDRYRLPESFFEPDEEEDSTFPDDLKLMISSIRVFGHLEKSLFIDFCKFIEAVHLEKDEFLFRIGDPDEYLYVVNSGKIQLYIIENETSKRIASKSQQVFAELIAEKTTEPPNVTENITNFSDLFVRLDGCKTSVSGLAFVIIFGPERFGWPSNIAMLVLIAAENVSPSFEPEPHLGDDHTDDLSPIINEFQHDFDPNVRRASGGGICLELGEAPSRARKEKSVLISRPTTPTKDLEAQYNPKSLRETTVPVGETLSSGCSRPASRWWNLGKEADAKLMEAVQEDISHLLNLPGPQMLKDHLILTSVPSGTTLTEECEMPKEIYFIISGEIHAVQSISSFGPSESSTLLVCYPGELVGLLGLITGETNVFSLQTTDNSVLAIMSRDSFFALVRQHPETLFSAIRLLASRISPLLHQLDFAIQWITIDAGKALYKRGDPANHVFVVLSGRLRQVDSQSDGARRIAGELSRGDLVGFLEVVCSQSRVHTVLAIRDSEVAQIPSLLLFYLKEKVPQVLTRVVKLLSDRLLGNLTSQNQMNDPLGLSALGARTRRGLSSEVFSASSESEDITANNNFAKITMSNLRTIAILPATSAINAEAFTLELQHSMTPIGSSVRLTSRIIRKRLGPTALDSVNQYRLNAWLGLQEDLHRMVFFVCNSSRSSAWNRLCIRQADCVLVLALGNSDPSRPSPIEMTLKNHPTKVAKALVLMYPLDTDYPISRQTAKWLNVRPWISHHYHIRCEPRVFTPRSPDDLLSFYSNVFAREKPNPLSDFSRLARYLTGEAIALVLGGGGARGCAHAGVIRAFQDAGVPIDLIGGTSMGAFMSALWAEETRFAQFTQRAKKFTDSLNSIWNRVKDFTYPAVSIFSGKEFNAQLEKVFGERQVEDLWIPSFYITTDITNCKMRVHTQGSLWRYVRASMSLSGYMPPLCDPYDGSLLLDGGYTNNVPADVMSSFGAKTIFAVDVGASVDTDFTNYGDHLSGWSLLYHRFFGSSSSVVRVPNLTEIQSRLAYISCVRQLEKVKKSGICHYMRPPIDHYMTLQFSAFDEILNVGYDYAKRLLLSWHEDDKLRHLVPGLRPGPLFEQPHPKAHIFQTYSRPHSVDGSVTPSALLTQDFGGQRTFIDLAETFSSLEAERKLRICTSDTDDECAEPHGSLNSGTQIRPTDNMDLFNSLMGRPWRKRPGVRSLSEAVYSYLNSASRIVSRNLPDGETFRRRALSASLNVSLAESSSSHDSSEEAGHYSDALDHPSADSHLPVLAEFLHRKQSAEAEQTNHSNQTESNAVHESPPDMSHLFPPRSLISSMHDNDEGYLEDNESDAEHPLSRLTLGVMDSDPELSHEVLNEVVDRRTSPSFMNRLRSSSLVRLPSDHRLGLQTDRVLPSDHGLSENGNRKTEIVVPSSRLILASDSHNGSVRKRRRHHRSSLNRLHRKNQPSPPASGNL</sequence>
<dbReference type="Proteomes" id="UP000272942">
    <property type="component" value="Unassembled WGS sequence"/>
</dbReference>
<feature type="active site" description="Nucleophile" evidence="9">
    <location>
        <position position="823"/>
    </location>
</feature>
<feature type="region of interest" description="Disordered" evidence="10">
    <location>
        <begin position="1270"/>
        <end position="1296"/>
    </location>
</feature>
<comment type="subcellular location">
    <subcellularLocation>
        <location evidence="1">Membrane</location>
    </subcellularLocation>
</comment>
<dbReference type="PROSITE" id="PS51635">
    <property type="entry name" value="PNPLA"/>
    <property type="match status" value="1"/>
</dbReference>